<evidence type="ECO:0000256" key="1">
    <source>
        <dbReference type="ARBA" id="ARBA00004141"/>
    </source>
</evidence>
<name>A0A9P6J0U1_9FUNG</name>
<comment type="caution">
    <text evidence="11">The sequence shown here is derived from an EMBL/GenBank/DDBJ whole genome shotgun (WGS) entry which is preliminary data.</text>
</comment>
<feature type="transmembrane region" description="Helical" evidence="9">
    <location>
        <begin position="626"/>
        <end position="648"/>
    </location>
</feature>
<feature type="transmembrane region" description="Helical" evidence="9">
    <location>
        <begin position="660"/>
        <end position="680"/>
    </location>
</feature>
<evidence type="ECO:0000256" key="2">
    <source>
        <dbReference type="ARBA" id="ARBA00022448"/>
    </source>
</evidence>
<dbReference type="InterPro" id="IPR017871">
    <property type="entry name" value="ABC_transporter-like_CS"/>
</dbReference>
<evidence type="ECO:0000313" key="12">
    <source>
        <dbReference type="Proteomes" id="UP000749646"/>
    </source>
</evidence>
<evidence type="ECO:0000256" key="8">
    <source>
        <dbReference type="SAM" id="MobiDB-lite"/>
    </source>
</evidence>
<evidence type="ECO:0000259" key="10">
    <source>
        <dbReference type="PROSITE" id="PS50893"/>
    </source>
</evidence>
<reference evidence="11" key="1">
    <citation type="journal article" date="2020" name="Fungal Divers.">
        <title>Resolving the Mortierellaceae phylogeny through synthesis of multi-gene phylogenetics and phylogenomics.</title>
        <authorList>
            <person name="Vandepol N."/>
            <person name="Liber J."/>
            <person name="Desiro A."/>
            <person name="Na H."/>
            <person name="Kennedy M."/>
            <person name="Barry K."/>
            <person name="Grigoriev I.V."/>
            <person name="Miller A.N."/>
            <person name="O'Donnell K."/>
            <person name="Stajich J.E."/>
            <person name="Bonito G."/>
        </authorList>
    </citation>
    <scope>NUCLEOTIDE SEQUENCE</scope>
    <source>
        <strain evidence="11">MES-2147</strain>
    </source>
</reference>
<feature type="transmembrane region" description="Helical" evidence="9">
    <location>
        <begin position="741"/>
        <end position="763"/>
    </location>
</feature>
<dbReference type="OrthoDB" id="66620at2759"/>
<dbReference type="GO" id="GO:0140359">
    <property type="term" value="F:ABC-type transporter activity"/>
    <property type="evidence" value="ECO:0007669"/>
    <property type="project" value="InterPro"/>
</dbReference>
<evidence type="ECO:0000313" key="11">
    <source>
        <dbReference type="EMBL" id="KAF9956855.1"/>
    </source>
</evidence>
<gene>
    <name evidence="11" type="ORF">BGZ65_002419</name>
</gene>
<feature type="transmembrane region" description="Helical" evidence="9">
    <location>
        <begin position="851"/>
        <end position="873"/>
    </location>
</feature>
<keyword evidence="4" id="KW-0547">Nucleotide-binding</keyword>
<evidence type="ECO:0000256" key="7">
    <source>
        <dbReference type="ARBA" id="ARBA00023136"/>
    </source>
</evidence>
<keyword evidence="12" id="KW-1185">Reference proteome</keyword>
<sequence>MASNTHCSKCDDGFGGFNCNACQTDAACQSKPPSRTSFLGNENMVCNKNPEVYYSAYMTCSVRTPELESFFPGNYSLTLDLNPVNKTVNAQVWLDATEQFYCNAPKCTLSTTEKNGVVQTKWDCPVLNCKCILPTMMCGGVPGPVITLGNTINSLHGPFSLTCPHNSKSCDFFIADLAGFFPTGLKMEDCNLGECVFPSEIQSSITKVKGTMAPGVIACLAILGALVLFLMVVCAVARRKQVVLSRTPYTLNAEAASLEFRNVGYTLNKDGLQILKGISGAAPAGVVLAVMGPSGAGKSTLVDILAGKSKDGKVTGQILLNGKQVHQSDIRRVAGFVDQEDTLPPTQTVYEAVLFSARMRLPEAMSIHRIHERVSEVIEMLGLTHCAHRRIGNVTSRGISGGEKRRVSIALELITRPPLLILDEPTSGLDSYSAHMVVEQLCKLAASKTTTIILTIHQPRSDIFYMFDQTLVISKGDTLYFGPTDTAADYFNRRGLVCRPNYNIADYMLDIAMDQELVAKAKDHKVGEDEKTGASSGHQTHAPGNVATRRTAVANGHTITQAPGIPASHETALRIANEGSAENLSESLSGSAAAKGQMTVYPTSFLTQLQVIMKRNFQTLIRDKSLLVLHLAVAILLGVFIGGLYFRVPMNLAGFQNRAGSIFFMLALLGFSSISALGAFTETRTLFIKERSNGYYPPMPFIISTLLFDLVPLRILPSLLMGCISYFMIGLSSVVETFLKFLLILVLFNIATALFCLVIAAGVRNTGVASLASSIVMLFMLLFGGFLINSGNIPAALTWIQYLSMFKYGFEALAVNEIATSKLVDNIQGVAFNVPGSLILQKLFGFDMGGYWRNTTILVGFIVLFIVTFWVLVTHRLKERK</sequence>
<feature type="transmembrane region" description="Helical" evidence="9">
    <location>
        <begin position="775"/>
        <end position="800"/>
    </location>
</feature>
<dbReference type="InterPro" id="IPR027417">
    <property type="entry name" value="P-loop_NTPase"/>
</dbReference>
<dbReference type="PROSITE" id="PS00211">
    <property type="entry name" value="ABC_TRANSPORTER_1"/>
    <property type="match status" value="1"/>
</dbReference>
<keyword evidence="2" id="KW-0813">Transport</keyword>
<comment type="subcellular location">
    <subcellularLocation>
        <location evidence="1">Membrane</location>
        <topology evidence="1">Multi-pass membrane protein</topology>
    </subcellularLocation>
</comment>
<keyword evidence="3 9" id="KW-0812">Transmembrane</keyword>
<dbReference type="InterPro" id="IPR050352">
    <property type="entry name" value="ABCG_transporters"/>
</dbReference>
<dbReference type="PANTHER" id="PTHR48041:SF2">
    <property type="entry name" value="ATP-DEPENDENT PERMEASE-RELATED"/>
    <property type="match status" value="1"/>
</dbReference>
<feature type="transmembrane region" description="Helical" evidence="9">
    <location>
        <begin position="212"/>
        <end position="237"/>
    </location>
</feature>
<dbReference type="Proteomes" id="UP000749646">
    <property type="component" value="Unassembled WGS sequence"/>
</dbReference>
<keyword evidence="6 9" id="KW-1133">Transmembrane helix</keyword>
<dbReference type="SUPFAM" id="SSF52540">
    <property type="entry name" value="P-loop containing nucleoside triphosphate hydrolases"/>
    <property type="match status" value="1"/>
</dbReference>
<dbReference type="PANTHER" id="PTHR48041">
    <property type="entry name" value="ABC TRANSPORTER G FAMILY MEMBER 28"/>
    <property type="match status" value="1"/>
</dbReference>
<dbReference type="PROSITE" id="PS50893">
    <property type="entry name" value="ABC_TRANSPORTER_2"/>
    <property type="match status" value="1"/>
</dbReference>
<evidence type="ECO:0000256" key="9">
    <source>
        <dbReference type="SAM" id="Phobius"/>
    </source>
</evidence>
<keyword evidence="7 9" id="KW-0472">Membrane</keyword>
<dbReference type="Gene3D" id="3.40.50.300">
    <property type="entry name" value="P-loop containing nucleotide triphosphate hydrolases"/>
    <property type="match status" value="1"/>
</dbReference>
<accession>A0A9P6J0U1</accession>
<organism evidence="11 12">
    <name type="scientific">Modicella reniformis</name>
    <dbReference type="NCBI Taxonomy" id="1440133"/>
    <lineage>
        <taxon>Eukaryota</taxon>
        <taxon>Fungi</taxon>
        <taxon>Fungi incertae sedis</taxon>
        <taxon>Mucoromycota</taxon>
        <taxon>Mortierellomycotina</taxon>
        <taxon>Mortierellomycetes</taxon>
        <taxon>Mortierellales</taxon>
        <taxon>Mortierellaceae</taxon>
        <taxon>Modicella</taxon>
    </lineage>
</organism>
<proteinExistence type="predicted"/>
<protein>
    <recommendedName>
        <fullName evidence="10">ABC transporter domain-containing protein</fullName>
    </recommendedName>
</protein>
<dbReference type="EMBL" id="JAAAHW010006656">
    <property type="protein sequence ID" value="KAF9956855.1"/>
    <property type="molecule type" value="Genomic_DNA"/>
</dbReference>
<feature type="region of interest" description="Disordered" evidence="8">
    <location>
        <begin position="522"/>
        <end position="545"/>
    </location>
</feature>
<dbReference type="Pfam" id="PF01061">
    <property type="entry name" value="ABC2_membrane"/>
    <property type="match status" value="1"/>
</dbReference>
<evidence type="ECO:0000256" key="6">
    <source>
        <dbReference type="ARBA" id="ARBA00022989"/>
    </source>
</evidence>
<dbReference type="AlphaFoldDB" id="A0A9P6J0U1"/>
<dbReference type="GO" id="GO:0016887">
    <property type="term" value="F:ATP hydrolysis activity"/>
    <property type="evidence" value="ECO:0007669"/>
    <property type="project" value="InterPro"/>
</dbReference>
<keyword evidence="5" id="KW-0067">ATP-binding</keyword>
<evidence type="ECO:0000256" key="4">
    <source>
        <dbReference type="ARBA" id="ARBA00022741"/>
    </source>
</evidence>
<feature type="domain" description="ABC transporter" evidence="10">
    <location>
        <begin position="258"/>
        <end position="500"/>
    </location>
</feature>
<evidence type="ECO:0000256" key="3">
    <source>
        <dbReference type="ARBA" id="ARBA00022692"/>
    </source>
</evidence>
<dbReference type="Pfam" id="PF00005">
    <property type="entry name" value="ABC_tran"/>
    <property type="match status" value="1"/>
</dbReference>
<dbReference type="InterPro" id="IPR003439">
    <property type="entry name" value="ABC_transporter-like_ATP-bd"/>
</dbReference>
<dbReference type="CDD" id="cd03213">
    <property type="entry name" value="ABCG_EPDR"/>
    <property type="match status" value="1"/>
</dbReference>
<dbReference type="SMART" id="SM00382">
    <property type="entry name" value="AAA"/>
    <property type="match status" value="1"/>
</dbReference>
<dbReference type="InterPro" id="IPR003593">
    <property type="entry name" value="AAA+_ATPase"/>
</dbReference>
<evidence type="ECO:0000256" key="5">
    <source>
        <dbReference type="ARBA" id="ARBA00022840"/>
    </source>
</evidence>
<dbReference type="GO" id="GO:0016020">
    <property type="term" value="C:membrane"/>
    <property type="evidence" value="ECO:0007669"/>
    <property type="project" value="UniProtKB-SubCell"/>
</dbReference>
<feature type="compositionally biased region" description="Basic and acidic residues" evidence="8">
    <location>
        <begin position="522"/>
        <end position="532"/>
    </location>
</feature>
<dbReference type="GO" id="GO:0005524">
    <property type="term" value="F:ATP binding"/>
    <property type="evidence" value="ECO:0007669"/>
    <property type="project" value="UniProtKB-KW"/>
</dbReference>
<feature type="transmembrane region" description="Helical" evidence="9">
    <location>
        <begin position="701"/>
        <end position="729"/>
    </location>
</feature>
<dbReference type="InterPro" id="IPR013525">
    <property type="entry name" value="ABC2_TM"/>
</dbReference>